<evidence type="ECO:0000256" key="2">
    <source>
        <dbReference type="ARBA" id="ARBA00022692"/>
    </source>
</evidence>
<dbReference type="EMBL" id="BMKI01000005">
    <property type="protein sequence ID" value="GGC94082.1"/>
    <property type="molecule type" value="Genomic_DNA"/>
</dbReference>
<keyword evidence="2 5" id="KW-0812">Transmembrane</keyword>
<evidence type="ECO:0000256" key="5">
    <source>
        <dbReference type="SAM" id="Phobius"/>
    </source>
</evidence>
<dbReference type="InterPro" id="IPR010445">
    <property type="entry name" value="LapA_dom"/>
</dbReference>
<proteinExistence type="predicted"/>
<sequence length="81" mass="9370">MDKIKDFFTVKRVIAIVVSILVIVFAFQNMNPVTINFIFFSVKCPLLFLILILFALGTFLGWMVKQKDIKKTIESVKEDLK</sequence>
<feature type="domain" description="Lipopolysaccharide assembly protein A" evidence="6">
    <location>
        <begin position="28"/>
        <end position="64"/>
    </location>
</feature>
<evidence type="ECO:0000313" key="8">
    <source>
        <dbReference type="Proteomes" id="UP000630615"/>
    </source>
</evidence>
<feature type="transmembrane region" description="Helical" evidence="5">
    <location>
        <begin position="12"/>
        <end position="31"/>
    </location>
</feature>
<keyword evidence="4 5" id="KW-0472">Membrane</keyword>
<evidence type="ECO:0000256" key="3">
    <source>
        <dbReference type="ARBA" id="ARBA00022989"/>
    </source>
</evidence>
<evidence type="ECO:0000256" key="1">
    <source>
        <dbReference type="ARBA" id="ARBA00022475"/>
    </source>
</evidence>
<evidence type="ECO:0000259" key="6">
    <source>
        <dbReference type="Pfam" id="PF06305"/>
    </source>
</evidence>
<protein>
    <recommendedName>
        <fullName evidence="6">Lipopolysaccharide assembly protein A domain-containing protein</fullName>
    </recommendedName>
</protein>
<comment type="caution">
    <text evidence="7">The sequence shown here is derived from an EMBL/GenBank/DDBJ whole genome shotgun (WGS) entry which is preliminary data.</text>
</comment>
<keyword evidence="8" id="KW-1185">Reference proteome</keyword>
<evidence type="ECO:0000256" key="4">
    <source>
        <dbReference type="ARBA" id="ARBA00023136"/>
    </source>
</evidence>
<feature type="transmembrane region" description="Helical" evidence="5">
    <location>
        <begin position="37"/>
        <end position="62"/>
    </location>
</feature>
<keyword evidence="1" id="KW-1003">Cell membrane</keyword>
<evidence type="ECO:0000313" key="7">
    <source>
        <dbReference type="EMBL" id="GGC94082.1"/>
    </source>
</evidence>
<reference evidence="8" key="1">
    <citation type="journal article" date="2019" name="Int. J. Syst. Evol. Microbiol.">
        <title>The Global Catalogue of Microorganisms (GCM) 10K type strain sequencing project: providing services to taxonomists for standard genome sequencing and annotation.</title>
        <authorList>
            <consortium name="The Broad Institute Genomics Platform"/>
            <consortium name="The Broad Institute Genome Sequencing Center for Infectious Disease"/>
            <person name="Wu L."/>
            <person name="Ma J."/>
        </authorList>
    </citation>
    <scope>NUCLEOTIDE SEQUENCE [LARGE SCALE GENOMIC DNA]</scope>
    <source>
        <strain evidence="8">CGMCC 1.15942</strain>
    </source>
</reference>
<keyword evidence="3 5" id="KW-1133">Transmembrane helix</keyword>
<dbReference type="RefSeq" id="WP_157894262.1">
    <property type="nucleotide sequence ID" value="NZ_BMKI01000005.1"/>
</dbReference>
<gene>
    <name evidence="7" type="ORF">GCM10011573_24650</name>
</gene>
<organism evidence="7 8">
    <name type="scientific">Enterococcus wangshanyuanii</name>
    <dbReference type="NCBI Taxonomy" id="2005703"/>
    <lineage>
        <taxon>Bacteria</taxon>
        <taxon>Bacillati</taxon>
        <taxon>Bacillota</taxon>
        <taxon>Bacilli</taxon>
        <taxon>Lactobacillales</taxon>
        <taxon>Enterococcaceae</taxon>
        <taxon>Enterococcus</taxon>
    </lineage>
</organism>
<dbReference type="Pfam" id="PF06305">
    <property type="entry name" value="LapA_dom"/>
    <property type="match status" value="1"/>
</dbReference>
<dbReference type="Proteomes" id="UP000630615">
    <property type="component" value="Unassembled WGS sequence"/>
</dbReference>
<accession>A0ABQ1PBP0</accession>
<name>A0ABQ1PBP0_9ENTE</name>